<dbReference type="EMBL" id="MH248947">
    <property type="protein sequence ID" value="AWY07589.1"/>
    <property type="molecule type" value="Genomic_DNA"/>
</dbReference>
<accession>A0A2Z4QBS7</accession>
<gene>
    <name evidence="2" type="primary">25</name>
    <name evidence="2" type="ORF">SEA_YOSIF_25</name>
</gene>
<protein>
    <recommendedName>
        <fullName evidence="1">DUF7298 domain-containing protein</fullName>
    </recommendedName>
</protein>
<sequence length="168" mass="17697">MGAQLYPPPSNASVAKGVVALQSLGTSAYVGNTETMIYTQQFTAQAGRIYKVVMRMASVDTDGAGDQTNTLIRYAKQTGITHCRYAAGSSVSTSSTTLGNFYTTTFDDDSITSMGLTCEWYMTSPPAGLITVGISLYAARSPHTTYGMVRYLPASGATLAIEDVGSAL</sequence>
<dbReference type="Pfam" id="PF23972">
    <property type="entry name" value="DUF7298"/>
    <property type="match status" value="1"/>
</dbReference>
<dbReference type="GeneID" id="64470585"/>
<dbReference type="InterPro" id="IPR055722">
    <property type="entry name" value="DUF7298"/>
</dbReference>
<evidence type="ECO:0000313" key="3">
    <source>
        <dbReference type="Proteomes" id="UP000250856"/>
    </source>
</evidence>
<dbReference type="Proteomes" id="UP000250856">
    <property type="component" value="Segment"/>
</dbReference>
<proteinExistence type="predicted"/>
<organism evidence="2 3">
    <name type="scientific">Streptomyces phage Yosif</name>
    <dbReference type="NCBI Taxonomy" id="2201421"/>
    <lineage>
        <taxon>Viruses</taxon>
        <taxon>Duplodnaviria</taxon>
        <taxon>Heunggongvirae</taxon>
        <taxon>Uroviricota</taxon>
        <taxon>Caudoviricetes</taxon>
        <taxon>Arquatrovirinae</taxon>
        <taxon>Yosifvirus</taxon>
        <taxon>Yosifvirus yosif</taxon>
    </lineage>
</organism>
<evidence type="ECO:0000259" key="1">
    <source>
        <dbReference type="Pfam" id="PF23972"/>
    </source>
</evidence>
<name>A0A2Z4QBS7_9CAUD</name>
<dbReference type="RefSeq" id="YP_010054667.1">
    <property type="nucleotide sequence ID" value="NC_054656.1"/>
</dbReference>
<keyword evidence="3" id="KW-1185">Reference proteome</keyword>
<evidence type="ECO:0000313" key="2">
    <source>
        <dbReference type="EMBL" id="AWY07589.1"/>
    </source>
</evidence>
<dbReference type="KEGG" id="vg:64470585"/>
<reference evidence="3" key="1">
    <citation type="submission" date="2018-04" db="EMBL/GenBank/DDBJ databases">
        <authorList>
            <person name="Go L.Y."/>
            <person name="Mitchell J.A."/>
        </authorList>
    </citation>
    <scope>NUCLEOTIDE SEQUENCE [LARGE SCALE GENOMIC DNA]</scope>
</reference>
<feature type="domain" description="DUF7298" evidence="1">
    <location>
        <begin position="1"/>
        <end position="167"/>
    </location>
</feature>